<evidence type="ECO:0000313" key="1">
    <source>
        <dbReference type="EMBL" id="KAK8933761.1"/>
    </source>
</evidence>
<organism evidence="1 2">
    <name type="scientific">Platanthera zijinensis</name>
    <dbReference type="NCBI Taxonomy" id="2320716"/>
    <lineage>
        <taxon>Eukaryota</taxon>
        <taxon>Viridiplantae</taxon>
        <taxon>Streptophyta</taxon>
        <taxon>Embryophyta</taxon>
        <taxon>Tracheophyta</taxon>
        <taxon>Spermatophyta</taxon>
        <taxon>Magnoliopsida</taxon>
        <taxon>Liliopsida</taxon>
        <taxon>Asparagales</taxon>
        <taxon>Orchidaceae</taxon>
        <taxon>Orchidoideae</taxon>
        <taxon>Orchideae</taxon>
        <taxon>Orchidinae</taxon>
        <taxon>Platanthera</taxon>
    </lineage>
</organism>
<reference evidence="1 2" key="1">
    <citation type="journal article" date="2022" name="Nat. Plants">
        <title>Genomes of leafy and leafless Platanthera orchids illuminate the evolution of mycoheterotrophy.</title>
        <authorList>
            <person name="Li M.H."/>
            <person name="Liu K.W."/>
            <person name="Li Z."/>
            <person name="Lu H.C."/>
            <person name="Ye Q.L."/>
            <person name="Zhang D."/>
            <person name="Wang J.Y."/>
            <person name="Li Y.F."/>
            <person name="Zhong Z.M."/>
            <person name="Liu X."/>
            <person name="Yu X."/>
            <person name="Liu D.K."/>
            <person name="Tu X.D."/>
            <person name="Liu B."/>
            <person name="Hao Y."/>
            <person name="Liao X.Y."/>
            <person name="Jiang Y.T."/>
            <person name="Sun W.H."/>
            <person name="Chen J."/>
            <person name="Chen Y.Q."/>
            <person name="Ai Y."/>
            <person name="Zhai J.W."/>
            <person name="Wu S.S."/>
            <person name="Zhou Z."/>
            <person name="Hsiao Y.Y."/>
            <person name="Wu W.L."/>
            <person name="Chen Y.Y."/>
            <person name="Lin Y.F."/>
            <person name="Hsu J.L."/>
            <person name="Li C.Y."/>
            <person name="Wang Z.W."/>
            <person name="Zhao X."/>
            <person name="Zhong W.Y."/>
            <person name="Ma X.K."/>
            <person name="Ma L."/>
            <person name="Huang J."/>
            <person name="Chen G.Z."/>
            <person name="Huang M.Z."/>
            <person name="Huang L."/>
            <person name="Peng D.H."/>
            <person name="Luo Y.B."/>
            <person name="Zou S.Q."/>
            <person name="Chen S.P."/>
            <person name="Lan S."/>
            <person name="Tsai W.C."/>
            <person name="Van de Peer Y."/>
            <person name="Liu Z.J."/>
        </authorList>
    </citation>
    <scope>NUCLEOTIDE SEQUENCE [LARGE SCALE GENOMIC DNA]</scope>
    <source>
        <strain evidence="1">Lor287</strain>
    </source>
</reference>
<comment type="caution">
    <text evidence="1">The sequence shown here is derived from an EMBL/GenBank/DDBJ whole genome shotgun (WGS) entry which is preliminary data.</text>
</comment>
<proteinExistence type="predicted"/>
<gene>
    <name evidence="1" type="ORF">KSP39_PZI015875</name>
</gene>
<evidence type="ECO:0000313" key="2">
    <source>
        <dbReference type="Proteomes" id="UP001418222"/>
    </source>
</evidence>
<protein>
    <submittedName>
        <fullName evidence="1">Uncharacterized protein</fullName>
    </submittedName>
</protein>
<accession>A0AAP0BAV6</accession>
<dbReference type="EMBL" id="JBBWWQ010000013">
    <property type="protein sequence ID" value="KAK8933761.1"/>
    <property type="molecule type" value="Genomic_DNA"/>
</dbReference>
<keyword evidence="2" id="KW-1185">Reference proteome</keyword>
<sequence length="173" mass="20043">MAASKLLRHCLEWWLKLSRTPPALRMTPPSIHYTCTTDLLLVRGMLGSGFSQFGAAIAPRYIRRIQEDQVAAFRREDFFYVKFVEYSKKILVEFIEIGMHTVAPKKGCTEYIWPAYVSRLSFSWQSFVETLAYRCCSTKRGIAGLSPSLCRPSKAYFYLYCRPACRCTEFIFL</sequence>
<name>A0AAP0BAV6_9ASPA</name>
<dbReference type="AlphaFoldDB" id="A0AAP0BAV6"/>
<dbReference type="Proteomes" id="UP001418222">
    <property type="component" value="Unassembled WGS sequence"/>
</dbReference>